<dbReference type="AlphaFoldDB" id="X8CFQ4"/>
<accession>X8CFQ4</accession>
<proteinExistence type="predicted"/>
<gene>
    <name evidence="1" type="ORF">I553_1264</name>
</gene>
<evidence type="ECO:0000313" key="1">
    <source>
        <dbReference type="EMBL" id="EUA54646.1"/>
    </source>
</evidence>
<sequence>MPSAARAAALGSVEVLRLMDRDWAPLNRASERRSIMPVPG</sequence>
<dbReference type="EMBL" id="JAOB01000032">
    <property type="protein sequence ID" value="EUA54646.1"/>
    <property type="molecule type" value="Genomic_DNA"/>
</dbReference>
<name>X8CFQ4_MYCXE</name>
<organism evidence="1">
    <name type="scientific">Mycobacterium xenopi 4042</name>
    <dbReference type="NCBI Taxonomy" id="1299334"/>
    <lineage>
        <taxon>Bacteria</taxon>
        <taxon>Bacillati</taxon>
        <taxon>Actinomycetota</taxon>
        <taxon>Actinomycetes</taxon>
        <taxon>Mycobacteriales</taxon>
        <taxon>Mycobacteriaceae</taxon>
        <taxon>Mycobacterium</taxon>
    </lineage>
</organism>
<comment type="caution">
    <text evidence="1">The sequence shown here is derived from an EMBL/GenBank/DDBJ whole genome shotgun (WGS) entry which is preliminary data.</text>
</comment>
<protein>
    <submittedName>
        <fullName evidence="1">Uncharacterized protein</fullName>
    </submittedName>
</protein>
<reference evidence="1" key="1">
    <citation type="submission" date="2014-01" db="EMBL/GenBank/DDBJ databases">
        <authorList>
            <person name="Brown-Elliot B."/>
            <person name="Wallace R."/>
            <person name="Lenaerts A."/>
            <person name="Ordway D."/>
            <person name="DeGroote M.A."/>
            <person name="Parker T."/>
            <person name="Sizemore C."/>
            <person name="Tallon L.J."/>
            <person name="Sadzewicz L.K."/>
            <person name="Sengamalay N."/>
            <person name="Fraser C.M."/>
            <person name="Hine E."/>
            <person name="Shefchek K.A."/>
            <person name="Das S.P."/>
            <person name="Tettelin H."/>
        </authorList>
    </citation>
    <scope>NUCLEOTIDE SEQUENCE [LARGE SCALE GENOMIC DNA]</scope>
    <source>
        <strain evidence="1">4042</strain>
    </source>
</reference>